<organism evidence="6 7">
    <name type="scientific">Micromonospora chaiyaphumensis</name>
    <dbReference type="NCBI Taxonomy" id="307119"/>
    <lineage>
        <taxon>Bacteria</taxon>
        <taxon>Bacillati</taxon>
        <taxon>Actinomycetota</taxon>
        <taxon>Actinomycetes</taxon>
        <taxon>Micromonosporales</taxon>
        <taxon>Micromonosporaceae</taxon>
        <taxon>Micromonospora</taxon>
    </lineage>
</organism>
<dbReference type="EMBL" id="FMCS01000004">
    <property type="protein sequence ID" value="SCE96805.1"/>
    <property type="molecule type" value="Genomic_DNA"/>
</dbReference>
<dbReference type="InterPro" id="IPR023772">
    <property type="entry name" value="DNA-bd_HTH_TetR-type_CS"/>
</dbReference>
<dbReference type="PROSITE" id="PS50977">
    <property type="entry name" value="HTH_TETR_2"/>
    <property type="match status" value="1"/>
</dbReference>
<protein>
    <submittedName>
        <fullName evidence="6">Transcriptional regulator, TetR family</fullName>
    </submittedName>
</protein>
<dbReference type="SUPFAM" id="SSF48498">
    <property type="entry name" value="Tetracyclin repressor-like, C-terminal domain"/>
    <property type="match status" value="1"/>
</dbReference>
<dbReference type="SUPFAM" id="SSF46689">
    <property type="entry name" value="Homeodomain-like"/>
    <property type="match status" value="1"/>
</dbReference>
<dbReference type="InterPro" id="IPR036271">
    <property type="entry name" value="Tet_transcr_reg_TetR-rel_C_sf"/>
</dbReference>
<dbReference type="Pfam" id="PF13305">
    <property type="entry name" value="TetR_C_33"/>
    <property type="match status" value="1"/>
</dbReference>
<keyword evidence="7" id="KW-1185">Reference proteome</keyword>
<dbReference type="GO" id="GO:0000976">
    <property type="term" value="F:transcription cis-regulatory region binding"/>
    <property type="evidence" value="ECO:0007669"/>
    <property type="project" value="TreeGrafter"/>
</dbReference>
<evidence type="ECO:0000313" key="6">
    <source>
        <dbReference type="EMBL" id="SCE96805.1"/>
    </source>
</evidence>
<feature type="DNA-binding region" description="H-T-H motif" evidence="4">
    <location>
        <begin position="24"/>
        <end position="43"/>
    </location>
</feature>
<dbReference type="InterPro" id="IPR009057">
    <property type="entry name" value="Homeodomain-like_sf"/>
</dbReference>
<dbReference type="Proteomes" id="UP000199629">
    <property type="component" value="Unassembled WGS sequence"/>
</dbReference>
<proteinExistence type="predicted"/>
<evidence type="ECO:0000313" key="7">
    <source>
        <dbReference type="Proteomes" id="UP000199629"/>
    </source>
</evidence>
<dbReference type="PANTHER" id="PTHR30055:SF234">
    <property type="entry name" value="HTH-TYPE TRANSCRIPTIONAL REGULATOR BETI"/>
    <property type="match status" value="1"/>
</dbReference>
<dbReference type="Pfam" id="PF00440">
    <property type="entry name" value="TetR_N"/>
    <property type="match status" value="1"/>
</dbReference>
<keyword evidence="1" id="KW-0805">Transcription regulation</keyword>
<dbReference type="RefSeq" id="WP_091262318.1">
    <property type="nucleotide sequence ID" value="NZ_FMCS01000004.1"/>
</dbReference>
<keyword evidence="3" id="KW-0804">Transcription</keyword>
<dbReference type="Gene3D" id="1.10.357.10">
    <property type="entry name" value="Tetracycline Repressor, domain 2"/>
    <property type="match status" value="1"/>
</dbReference>
<evidence type="ECO:0000256" key="3">
    <source>
        <dbReference type="ARBA" id="ARBA00023163"/>
    </source>
</evidence>
<dbReference type="PROSITE" id="PS01081">
    <property type="entry name" value="HTH_TETR_1"/>
    <property type="match status" value="1"/>
</dbReference>
<dbReference type="InterPro" id="IPR050109">
    <property type="entry name" value="HTH-type_TetR-like_transc_reg"/>
</dbReference>
<dbReference type="GO" id="GO:0003700">
    <property type="term" value="F:DNA-binding transcription factor activity"/>
    <property type="evidence" value="ECO:0007669"/>
    <property type="project" value="TreeGrafter"/>
</dbReference>
<gene>
    <name evidence="6" type="ORF">GA0070214_10494</name>
</gene>
<evidence type="ECO:0000259" key="5">
    <source>
        <dbReference type="PROSITE" id="PS50977"/>
    </source>
</evidence>
<accession>A0A1C4WKQ3</accession>
<evidence type="ECO:0000256" key="2">
    <source>
        <dbReference type="ARBA" id="ARBA00023125"/>
    </source>
</evidence>
<evidence type="ECO:0000256" key="1">
    <source>
        <dbReference type="ARBA" id="ARBA00023015"/>
    </source>
</evidence>
<evidence type="ECO:0000256" key="4">
    <source>
        <dbReference type="PROSITE-ProRule" id="PRU00335"/>
    </source>
</evidence>
<keyword evidence="2 4" id="KW-0238">DNA-binding</keyword>
<name>A0A1C4WKQ3_9ACTN</name>
<dbReference type="InterPro" id="IPR001647">
    <property type="entry name" value="HTH_TetR"/>
</dbReference>
<dbReference type="PANTHER" id="PTHR30055">
    <property type="entry name" value="HTH-TYPE TRANSCRIPTIONAL REGULATOR RUTR"/>
    <property type="match status" value="1"/>
</dbReference>
<feature type="domain" description="HTH tetR-type" evidence="5">
    <location>
        <begin position="1"/>
        <end position="61"/>
    </location>
</feature>
<dbReference type="AlphaFoldDB" id="A0A1C4WKQ3"/>
<dbReference type="Gene3D" id="1.10.10.60">
    <property type="entry name" value="Homeodomain-like"/>
    <property type="match status" value="1"/>
</dbReference>
<dbReference type="InterPro" id="IPR025996">
    <property type="entry name" value="MT1864/Rv1816-like_C"/>
</dbReference>
<reference evidence="7" key="1">
    <citation type="submission" date="2016-06" db="EMBL/GenBank/DDBJ databases">
        <authorList>
            <person name="Varghese N."/>
            <person name="Submissions Spin"/>
        </authorList>
    </citation>
    <scope>NUCLEOTIDE SEQUENCE [LARGE SCALE GENOMIC DNA]</scope>
    <source>
        <strain evidence="7">DSM 45246</strain>
    </source>
</reference>
<sequence>MTRREEIVDVAERLLERGGPEAVTMRRLADELGIQAPSLYKHVAGKPEIEAALQQRALQRLAAALEAAPDLPSLAAAYRRWALRHPRLYEIATRLPLARERLAPGVEAAAAAPLLRVTGGDLTAARALWGLAHGLVDLELAGRFPPGADLDAVWTHAMAARVAAGPGPGVTG</sequence>